<dbReference type="EMBL" id="CP040017">
    <property type="protein sequence ID" value="QCP13218.1"/>
    <property type="molecule type" value="Genomic_DNA"/>
</dbReference>
<name>A0ABX5UR43_9BURK</name>
<dbReference type="Gene3D" id="1.10.439.10">
    <property type="entry name" value="Penicillin Amidohydrolase, domain 1"/>
    <property type="match status" value="1"/>
</dbReference>
<reference evidence="5 6" key="1">
    <citation type="submission" date="2019-05" db="EMBL/GenBank/DDBJ databases">
        <title>Draft Genome Sequences of Six Type Strains of the Genus Massilia.</title>
        <authorList>
            <person name="Miess H."/>
            <person name="Frediansyhah A."/>
            <person name="Gross H."/>
        </authorList>
    </citation>
    <scope>NUCLEOTIDE SEQUENCE [LARGE SCALE GENOMIC DNA]</scope>
    <source>
        <strain evidence="5 6">DSMZ 26121</strain>
    </source>
</reference>
<dbReference type="InterPro" id="IPR002692">
    <property type="entry name" value="S45"/>
</dbReference>
<keyword evidence="6" id="KW-1185">Reference proteome</keyword>
<dbReference type="InterPro" id="IPR029055">
    <property type="entry name" value="Ntn_hydrolases_N"/>
</dbReference>
<dbReference type="PROSITE" id="PS51257">
    <property type="entry name" value="PROKAR_LIPOPROTEIN"/>
    <property type="match status" value="1"/>
</dbReference>
<dbReference type="Gene3D" id="3.60.20.10">
    <property type="entry name" value="Glutamine Phosphoribosylpyrophosphate, subunit 1, domain 1"/>
    <property type="match status" value="1"/>
</dbReference>
<protein>
    <recommendedName>
        <fullName evidence="7">Acylase</fullName>
    </recommendedName>
</protein>
<dbReference type="InterPro" id="IPR023343">
    <property type="entry name" value="Penicillin_amidase_dom1"/>
</dbReference>
<keyword evidence="4" id="KW-0865">Zymogen</keyword>
<dbReference type="Gene3D" id="1.10.1400.10">
    <property type="match status" value="1"/>
</dbReference>
<keyword evidence="2" id="KW-0732">Signal</keyword>
<dbReference type="RefSeq" id="WP_137316009.1">
    <property type="nucleotide sequence ID" value="NZ_CP040017.1"/>
</dbReference>
<keyword evidence="3" id="KW-0378">Hydrolase</keyword>
<evidence type="ECO:0000313" key="6">
    <source>
        <dbReference type="Proteomes" id="UP000298763"/>
    </source>
</evidence>
<dbReference type="Proteomes" id="UP000298763">
    <property type="component" value="Chromosome"/>
</dbReference>
<accession>A0ABX5UR43</accession>
<dbReference type="PANTHER" id="PTHR34218:SF3">
    <property type="entry name" value="ACYL-HOMOSERINE LACTONE ACYLASE PVDQ"/>
    <property type="match status" value="1"/>
</dbReference>
<dbReference type="SUPFAM" id="SSF56235">
    <property type="entry name" value="N-terminal nucleophile aminohydrolases (Ntn hydrolases)"/>
    <property type="match status" value="1"/>
</dbReference>
<evidence type="ECO:0000256" key="2">
    <source>
        <dbReference type="ARBA" id="ARBA00022729"/>
    </source>
</evidence>
<comment type="similarity">
    <text evidence="1">Belongs to the peptidase S45 family.</text>
</comment>
<proteinExistence type="inferred from homology"/>
<evidence type="ECO:0008006" key="7">
    <source>
        <dbReference type="Google" id="ProtNLM"/>
    </source>
</evidence>
<dbReference type="Pfam" id="PF01804">
    <property type="entry name" value="Penicil_amidase"/>
    <property type="match status" value="1"/>
</dbReference>
<dbReference type="PANTHER" id="PTHR34218">
    <property type="entry name" value="PEPTIDASE S45 PENICILLIN AMIDASE"/>
    <property type="match status" value="1"/>
</dbReference>
<evidence type="ECO:0000256" key="3">
    <source>
        <dbReference type="ARBA" id="ARBA00022801"/>
    </source>
</evidence>
<dbReference type="InterPro" id="IPR043147">
    <property type="entry name" value="Penicillin_amidase_A-knob"/>
</dbReference>
<dbReference type="Gene3D" id="2.30.120.10">
    <property type="match status" value="1"/>
</dbReference>
<gene>
    <name evidence="5" type="ORF">FCL38_24350</name>
</gene>
<evidence type="ECO:0000313" key="5">
    <source>
        <dbReference type="EMBL" id="QCP13218.1"/>
    </source>
</evidence>
<evidence type="ECO:0000256" key="1">
    <source>
        <dbReference type="ARBA" id="ARBA00006586"/>
    </source>
</evidence>
<sequence>MRIPIIFVLFCLLTACNGGDDEAVPVPRAGLSAELTRTSYGVVHIRATDFAGIGFGLAYAYAQDNVCMLADSLLTVRGERSRYFGGEAMPTASKDGEYSVVIDYLDEHKFNLRNEDSDFFFRAYLDPARLRAGYEAGSAEAAALLSGYAAGYNRYLREHAGRLPAACRGAVWVKPITVDDVYLMIGEKALHASGQLFATEILAAARDELRAASGGDLPAPARTYSGPGSNAIALGADATTDGRGILLANPHFPWFNTDRFYQIHLTVPGIYDVMGVSLGGVPIVVIGFNKDVAWTHTVTKAAHFTTFRLQRDSSDPSGMTYLVDGIPRKMSERTVEVQLLQADGTLRTKRKIFRETPLGIEMAATGLPMGSDGILVLGDPNRHNTRPVEQWIAMGMAESTTALQTALGRMGLPWVNTIAADRHGNALYADYSVVPHVVPEKFAPDCLLFAPILMFDGSRSRCHWGQDSNAPPGIFGSGNAPAQMRRDYVSNSNDSYWLTNSRHFLTGPGSGYSPLYGPVGVPQHLRTRLGFVQLDERLAEHGRLNLGDLEALLFANRVHAAELVVPDLIAGCRGTADPTLDAACAVLASWDRKVDVDSRGAILFREFWLQASTLPDMWAVPFDPADPVRTPRGVAPAAVASMLAALRATALQMDALGVPLDAPLGEYQIEIRKGVRYPVHGGIGDVDGVTNALHMKSALTEQGYRDVAWGTSYVQLVGFDDRGPVARGLLAYGQSTDPASPYYSDQLPLFVSRQLATLPFTHEQILADGNRQQVTVSER</sequence>
<dbReference type="InterPro" id="IPR043146">
    <property type="entry name" value="Penicillin_amidase_N_B-knob"/>
</dbReference>
<organism evidence="5 6">
    <name type="scientific">Pseudoduganella umbonata</name>
    <dbReference type="NCBI Taxonomy" id="864828"/>
    <lineage>
        <taxon>Bacteria</taxon>
        <taxon>Pseudomonadati</taxon>
        <taxon>Pseudomonadota</taxon>
        <taxon>Betaproteobacteria</taxon>
        <taxon>Burkholderiales</taxon>
        <taxon>Oxalobacteraceae</taxon>
        <taxon>Telluria group</taxon>
        <taxon>Pseudoduganella</taxon>
    </lineage>
</organism>
<evidence type="ECO:0000256" key="4">
    <source>
        <dbReference type="ARBA" id="ARBA00023145"/>
    </source>
</evidence>